<reference evidence="1 2" key="1">
    <citation type="submission" date="2017-07" db="EMBL/GenBank/DDBJ databases">
        <title>Isolation and whole genome analysis of endospore-forming bacteria from heroin.</title>
        <authorList>
            <person name="Kalinowski J."/>
            <person name="Ahrens B."/>
            <person name="Al-Dilaimi A."/>
            <person name="Winkler A."/>
            <person name="Wibberg D."/>
            <person name="Schleenbecker U."/>
            <person name="Ruckert C."/>
            <person name="Wolfel R."/>
            <person name="Grass G."/>
        </authorList>
    </citation>
    <scope>NUCLEOTIDE SEQUENCE [LARGE SCALE GENOMIC DNA]</scope>
    <source>
        <strain evidence="1 2">7528</strain>
    </source>
</reference>
<dbReference type="Proteomes" id="UP000216013">
    <property type="component" value="Unassembled WGS sequence"/>
</dbReference>
<organism evidence="1 2">
    <name type="scientific">Terribacillus saccharophilus</name>
    <dbReference type="NCBI Taxonomy" id="361277"/>
    <lineage>
        <taxon>Bacteria</taxon>
        <taxon>Bacillati</taxon>
        <taxon>Bacillota</taxon>
        <taxon>Bacilli</taxon>
        <taxon>Bacillales</taxon>
        <taxon>Bacillaceae</taxon>
        <taxon>Terribacillus</taxon>
    </lineage>
</organism>
<accession>A0A268AC34</accession>
<sequence>MVGEKMLKLKSLLGVLLLLVFCISCSNSESSTLPKNDEDNVKATIEDRLNKLYIEDTTYAGIYNDQAEKVTVVNTYYGQQISDYFGIKLMNNEKVNNLFISKLEENFISQEPSRGLYNEEKIVQYLYIHNINLDDTLKEKLINSLNNHFYKIHEEEVPEQYRDEETTSIKEQYKMQIYYRNIKIRKMLGEDNLPADMKEIVLKNYDQNLKELSEYEFTTIQATYYFYMLKDILGISISDKERDETIDTLNTLRTEDGGYTDSSENDKSNGNVFATSLAVELLNKINSELLSKEANDIEEYVKSNMPTNVNYDLSLVSELVHIQNILER</sequence>
<dbReference type="SUPFAM" id="SSF48239">
    <property type="entry name" value="Terpenoid cyclases/Protein prenyltransferases"/>
    <property type="match status" value="1"/>
</dbReference>
<evidence type="ECO:0000313" key="1">
    <source>
        <dbReference type="EMBL" id="PAD21639.1"/>
    </source>
</evidence>
<dbReference type="EMBL" id="NPBV01000008">
    <property type="protein sequence ID" value="PAD21639.1"/>
    <property type="molecule type" value="Genomic_DNA"/>
</dbReference>
<comment type="caution">
    <text evidence="1">The sequence shown here is derived from an EMBL/GenBank/DDBJ whole genome shotgun (WGS) entry which is preliminary data.</text>
</comment>
<evidence type="ECO:0000313" key="2">
    <source>
        <dbReference type="Proteomes" id="UP000216013"/>
    </source>
</evidence>
<dbReference type="AlphaFoldDB" id="A0A268AC34"/>
<gene>
    <name evidence="1" type="ORF">CHH64_07375</name>
</gene>
<name>A0A268AC34_9BACI</name>
<dbReference type="InterPro" id="IPR008930">
    <property type="entry name" value="Terpenoid_cyclase/PrenylTrfase"/>
</dbReference>
<protein>
    <submittedName>
        <fullName evidence="1">Uncharacterized protein</fullName>
    </submittedName>
</protein>
<proteinExistence type="predicted"/>